<feature type="signal peptide" evidence="1">
    <location>
        <begin position="1"/>
        <end position="22"/>
    </location>
</feature>
<dbReference type="RefSeq" id="WP_348260914.1">
    <property type="nucleotide sequence ID" value="NZ_CP121196.1"/>
</dbReference>
<sequence>MRGLLYRNWLMGSAVAMMVAGAASGQTSDFLKSYKGTPFHDSKYNGGAQKIPGTVMCAYYDVGGEGVAYHDSDAKNNGSGALNPANGTYLNEFRMNEGVDTSYTKFGLNPKIDDNPYDKATPPAGMLYVGWTEPGEWFNVTVDVAETGEYSADLLYTSNRGGAISLDVNGVATTGPLTIASTYDASDTVAWRQWHHWNLAKDLVKVHLEKGRNVLTVHTVAQGQMNYATLEFRVAK</sequence>
<protein>
    <recommendedName>
        <fullName evidence="2">CBM6 domain-containing protein</fullName>
    </recommendedName>
</protein>
<gene>
    <name evidence="3" type="ORF">P8935_13985</name>
</gene>
<dbReference type="GO" id="GO:0030246">
    <property type="term" value="F:carbohydrate binding"/>
    <property type="evidence" value="ECO:0007669"/>
    <property type="project" value="InterPro"/>
</dbReference>
<dbReference type="AlphaFoldDB" id="A0AAU7DF27"/>
<accession>A0AAU7DF27</accession>
<feature type="chain" id="PRO_5043896432" description="CBM6 domain-containing protein" evidence="1">
    <location>
        <begin position="23"/>
        <end position="236"/>
    </location>
</feature>
<dbReference type="CDD" id="cd04080">
    <property type="entry name" value="CBM6_cellulase-like"/>
    <property type="match status" value="1"/>
</dbReference>
<evidence type="ECO:0000259" key="2">
    <source>
        <dbReference type="PROSITE" id="PS51175"/>
    </source>
</evidence>
<name>A0AAU7DF27_9BACT</name>
<evidence type="ECO:0000256" key="1">
    <source>
        <dbReference type="SAM" id="SignalP"/>
    </source>
</evidence>
<reference evidence="3" key="1">
    <citation type="submission" date="2023-03" db="EMBL/GenBank/DDBJ databases">
        <title>Edaphobacter sp.</title>
        <authorList>
            <person name="Huber K.J."/>
            <person name="Papendorf J."/>
            <person name="Pilke C."/>
            <person name="Bunk B."/>
            <person name="Sproeer C."/>
            <person name="Pester M."/>
        </authorList>
    </citation>
    <scope>NUCLEOTIDE SEQUENCE</scope>
    <source>
        <strain evidence="3">DSM 110680</strain>
    </source>
</reference>
<dbReference type="PROSITE" id="PS51175">
    <property type="entry name" value="CBM6"/>
    <property type="match status" value="1"/>
</dbReference>
<organism evidence="3">
    <name type="scientific">Telmatobacter sp. DSM 110680</name>
    <dbReference type="NCBI Taxonomy" id="3036704"/>
    <lineage>
        <taxon>Bacteria</taxon>
        <taxon>Pseudomonadati</taxon>
        <taxon>Acidobacteriota</taxon>
        <taxon>Terriglobia</taxon>
        <taxon>Terriglobales</taxon>
        <taxon>Acidobacteriaceae</taxon>
        <taxon>Telmatobacter</taxon>
    </lineage>
</organism>
<proteinExistence type="predicted"/>
<dbReference type="EMBL" id="CP121196">
    <property type="protein sequence ID" value="XBH15680.1"/>
    <property type="molecule type" value="Genomic_DNA"/>
</dbReference>
<evidence type="ECO:0000313" key="3">
    <source>
        <dbReference type="EMBL" id="XBH15680.1"/>
    </source>
</evidence>
<dbReference type="Gene3D" id="2.60.120.260">
    <property type="entry name" value="Galactose-binding domain-like"/>
    <property type="match status" value="1"/>
</dbReference>
<dbReference type="InterPro" id="IPR005084">
    <property type="entry name" value="CBM6"/>
</dbReference>
<dbReference type="InterPro" id="IPR008979">
    <property type="entry name" value="Galactose-bd-like_sf"/>
</dbReference>
<keyword evidence="1" id="KW-0732">Signal</keyword>
<dbReference type="SUPFAM" id="SSF49785">
    <property type="entry name" value="Galactose-binding domain-like"/>
    <property type="match status" value="1"/>
</dbReference>
<feature type="domain" description="CBM6" evidence="2">
    <location>
        <begin position="87"/>
        <end position="233"/>
    </location>
</feature>